<evidence type="ECO:0000313" key="2">
    <source>
        <dbReference type="Proteomes" id="UP000593746"/>
    </source>
</evidence>
<name>A0A7S6RAZ5_9CAUD</name>
<organism evidence="1 2">
    <name type="scientific">Acinetobacter virus fBenAci001</name>
    <dbReference type="NCBI Taxonomy" id="2781368"/>
    <lineage>
        <taxon>Viruses</taxon>
        <taxon>Duplodnaviria</taxon>
        <taxon>Heunggongvirae</taxon>
        <taxon>Uroviricota</taxon>
        <taxon>Caudoviricetes</taxon>
        <taxon>Autographivirales</taxon>
        <taxon>Autoscriptoviridae</taxon>
        <taxon>Beijerinckvirinae</taxon>
        <taxon>Friunavirus</taxon>
        <taxon>Friunavirus fBenAci001</taxon>
    </lineage>
</organism>
<sequence length="108" mass="12348">MLYNGINIDVNAEQHEVVTDFIRNLDSKHDFTFSKPRGSDGVNVEIWWDTVDDDHPYFSGIDGDSINARTGERNVVTVNSYDAKSPDDFINAFNHWKEHGVLDSEVFK</sequence>
<dbReference type="Proteomes" id="UP000593746">
    <property type="component" value="Segment"/>
</dbReference>
<protein>
    <submittedName>
        <fullName evidence="1">Uncharacterized protein</fullName>
    </submittedName>
</protein>
<reference evidence="1 2" key="1">
    <citation type="submission" date="2020-09" db="EMBL/GenBank/DDBJ databases">
        <title>The isolation of lytic bacteriophages infecting Acinetobacter baumannii from Beninese wastewater.</title>
        <authorList>
            <person name="Kolsi A."/>
            <person name="Haukka K."/>
            <person name="Dougnon V."/>
            <person name="Kantele A."/>
            <person name="Skurnik M."/>
            <person name="Kiljunen S."/>
        </authorList>
    </citation>
    <scope>NUCLEOTIDE SEQUENCE [LARGE SCALE GENOMIC DNA]</scope>
</reference>
<keyword evidence="2" id="KW-1185">Reference proteome</keyword>
<gene>
    <name evidence="1" type="ORF">fBA1_019</name>
</gene>
<proteinExistence type="predicted"/>
<accession>A0A7S6RAZ5</accession>
<evidence type="ECO:0000313" key="1">
    <source>
        <dbReference type="EMBL" id="QOV07723.1"/>
    </source>
</evidence>
<dbReference type="EMBL" id="MW056501">
    <property type="protein sequence ID" value="QOV07723.1"/>
    <property type="molecule type" value="Genomic_DNA"/>
</dbReference>